<feature type="domain" description="LysM" evidence="3">
    <location>
        <begin position="409"/>
        <end position="453"/>
    </location>
</feature>
<dbReference type="PROSITE" id="PS51677">
    <property type="entry name" value="NODB"/>
    <property type="match status" value="1"/>
</dbReference>
<dbReference type="SMART" id="SM00257">
    <property type="entry name" value="LysM"/>
    <property type="match status" value="3"/>
</dbReference>
<organism evidence="4 5">
    <name type="scientific">Natronincola peptidivorans</name>
    <dbReference type="NCBI Taxonomy" id="426128"/>
    <lineage>
        <taxon>Bacteria</taxon>
        <taxon>Bacillati</taxon>
        <taxon>Bacillota</taxon>
        <taxon>Clostridia</taxon>
        <taxon>Peptostreptococcales</taxon>
        <taxon>Natronincolaceae</taxon>
        <taxon>Natronincola</taxon>
    </lineage>
</organism>
<evidence type="ECO:0000256" key="1">
    <source>
        <dbReference type="SAM" id="Phobius"/>
    </source>
</evidence>
<dbReference type="CDD" id="cd00118">
    <property type="entry name" value="LysM"/>
    <property type="match status" value="3"/>
</dbReference>
<dbReference type="SUPFAM" id="SSF54106">
    <property type="entry name" value="LysM domain"/>
    <property type="match status" value="3"/>
</dbReference>
<dbReference type="Pfam" id="PF01522">
    <property type="entry name" value="Polysacc_deac_1"/>
    <property type="match status" value="1"/>
</dbReference>
<dbReference type="InterPro" id="IPR011330">
    <property type="entry name" value="Glyco_hydro/deAcase_b/a-brl"/>
</dbReference>
<dbReference type="PANTHER" id="PTHR33734">
    <property type="entry name" value="LYSM DOMAIN-CONTAINING GPI-ANCHORED PROTEIN 2"/>
    <property type="match status" value="1"/>
</dbReference>
<keyword evidence="5" id="KW-1185">Reference proteome</keyword>
<accession>A0A1I0G2T7</accession>
<sequence length="460" mass="51763">MKKQKKVLLYISIFSIISYISSVQIFIYGDAPKKPFESHSIAIAQVGLMENPVNIEELKRNFTNQYSGHVPQQWGENVRGVKTRIDTTDKVIALTFDACGQGGHSNGYDKKLIDFLNKEQIPATLFISGRWIDVNPSIFRELAQNPLFDIENHGHRHVPLSVNGKSAYGIKGTTSIGEVVEEIVLNGQKIQNITGKKPRYFRSGTAYYDEVAVKIANDLGYEVINYNVLGDAGATFTREQVRQATLSATSGSIILFHMNRPETNIAEGIIDAIPELIKRGFRFVKLQEYHDRLAPRTPAPGSYFYYTVVSGDSLWAIGTRYGATIQEIQNMNQLQSNILRVGQRLQVPAKDTSRLVPPVEVNHQVVSGDSLWGISNRYKTSLNLIYQRNSLNQNTVLQIGQRVIVPIEATHVVARGDTLWHISLRYGVSLQQIYDRNNLNERSVLAIGQRIMIPPRPVIW</sequence>
<feature type="domain" description="LysM" evidence="3">
    <location>
        <begin position="304"/>
        <end position="347"/>
    </location>
</feature>
<dbReference type="GO" id="GO:0005975">
    <property type="term" value="P:carbohydrate metabolic process"/>
    <property type="evidence" value="ECO:0007669"/>
    <property type="project" value="InterPro"/>
</dbReference>
<evidence type="ECO:0000259" key="3">
    <source>
        <dbReference type="PROSITE" id="PS51782"/>
    </source>
</evidence>
<dbReference type="AlphaFoldDB" id="A0A1I0G2T7"/>
<keyword evidence="1" id="KW-0812">Transmembrane</keyword>
<dbReference type="Gene3D" id="3.20.20.370">
    <property type="entry name" value="Glycoside hydrolase/deacetylase"/>
    <property type="match status" value="1"/>
</dbReference>
<dbReference type="Proteomes" id="UP000199568">
    <property type="component" value="Unassembled WGS sequence"/>
</dbReference>
<reference evidence="4 5" key="1">
    <citation type="submission" date="2016-10" db="EMBL/GenBank/DDBJ databases">
        <authorList>
            <person name="de Groot N.N."/>
        </authorList>
    </citation>
    <scope>NUCLEOTIDE SEQUENCE [LARGE SCALE GENOMIC DNA]</scope>
    <source>
        <strain evidence="4 5">DSM 18979</strain>
    </source>
</reference>
<dbReference type="SUPFAM" id="SSF88713">
    <property type="entry name" value="Glycoside hydrolase/deacetylase"/>
    <property type="match status" value="1"/>
</dbReference>
<dbReference type="InterPro" id="IPR036779">
    <property type="entry name" value="LysM_dom_sf"/>
</dbReference>
<evidence type="ECO:0000313" key="5">
    <source>
        <dbReference type="Proteomes" id="UP000199568"/>
    </source>
</evidence>
<dbReference type="PROSITE" id="PS51782">
    <property type="entry name" value="LYSM"/>
    <property type="match status" value="3"/>
</dbReference>
<name>A0A1I0G2T7_9FIRM</name>
<dbReference type="STRING" id="426128.SAMN05660297_03043"/>
<dbReference type="OrthoDB" id="529831at2"/>
<proteinExistence type="predicted"/>
<dbReference type="InterPro" id="IPR018392">
    <property type="entry name" value="LysM"/>
</dbReference>
<keyword evidence="1" id="KW-0472">Membrane</keyword>
<feature type="domain" description="NodB homology" evidence="2">
    <location>
        <begin position="90"/>
        <end position="284"/>
    </location>
</feature>
<protein>
    <submittedName>
        <fullName evidence="4">Peptidoglycan/xylan/chitin deacetylase, PgdA/CDA1 family</fullName>
    </submittedName>
</protein>
<dbReference type="RefSeq" id="WP_090446010.1">
    <property type="nucleotide sequence ID" value="NZ_FOHU01000017.1"/>
</dbReference>
<dbReference type="PANTHER" id="PTHR33734:SF22">
    <property type="entry name" value="MEMBRANE-BOUND LYTIC MUREIN TRANSGLYCOSYLASE D"/>
    <property type="match status" value="1"/>
</dbReference>
<dbReference type="EMBL" id="FOHU01000017">
    <property type="protein sequence ID" value="SET64896.1"/>
    <property type="molecule type" value="Genomic_DNA"/>
</dbReference>
<dbReference type="GO" id="GO:0008932">
    <property type="term" value="F:lytic endotransglycosylase activity"/>
    <property type="evidence" value="ECO:0007669"/>
    <property type="project" value="TreeGrafter"/>
</dbReference>
<dbReference type="InterPro" id="IPR002509">
    <property type="entry name" value="NODB_dom"/>
</dbReference>
<dbReference type="GO" id="GO:0016810">
    <property type="term" value="F:hydrolase activity, acting on carbon-nitrogen (but not peptide) bonds"/>
    <property type="evidence" value="ECO:0007669"/>
    <property type="project" value="InterPro"/>
</dbReference>
<evidence type="ECO:0000313" key="4">
    <source>
        <dbReference type="EMBL" id="SET64896.1"/>
    </source>
</evidence>
<evidence type="ECO:0000259" key="2">
    <source>
        <dbReference type="PROSITE" id="PS51677"/>
    </source>
</evidence>
<feature type="transmembrane region" description="Helical" evidence="1">
    <location>
        <begin position="7"/>
        <end position="29"/>
    </location>
</feature>
<dbReference type="Gene3D" id="3.10.350.10">
    <property type="entry name" value="LysM domain"/>
    <property type="match status" value="3"/>
</dbReference>
<gene>
    <name evidence="4" type="ORF">SAMN05660297_03043</name>
</gene>
<dbReference type="CDD" id="cd10955">
    <property type="entry name" value="CE4_BH0857_like"/>
    <property type="match status" value="1"/>
</dbReference>
<feature type="domain" description="LysM" evidence="3">
    <location>
        <begin position="361"/>
        <end position="405"/>
    </location>
</feature>
<keyword evidence="1" id="KW-1133">Transmembrane helix</keyword>
<dbReference type="Pfam" id="PF01476">
    <property type="entry name" value="LysM"/>
    <property type="match status" value="3"/>
</dbReference>